<dbReference type="EMBL" id="CATQJL010000244">
    <property type="protein sequence ID" value="CAJ0600696.1"/>
    <property type="molecule type" value="Genomic_DNA"/>
</dbReference>
<name>A0AA36M748_CYLNA</name>
<proteinExistence type="inferred from homology"/>
<evidence type="ECO:0000313" key="19">
    <source>
        <dbReference type="Proteomes" id="UP001176961"/>
    </source>
</evidence>
<dbReference type="Proteomes" id="UP001176961">
    <property type="component" value="Unassembled WGS sequence"/>
</dbReference>
<sequence>MVKDKATVVVVGGGATGVGILRDLSMRGINALLIEKQDMVNGASSRYHGLLHSGARYAVKDQEAAKECIEENTILRKIGKSCVEATMGMFVQVEGDDPDFVQPWLDGCKASGIKTRELSKEEAWRIVPNLSRKLVCAYEVPDGAIDGFRMSWQNLESAARYGGRYKTYTEIIGVNVESGQVKGIKVRDNVTKEEYEIECEMLVNAAGPWAGKVAQLAGLDCNVSPSKGTLIAFNQRITSHVVNRLRAPSNGDIFVPHGSITILGTSSITIPDPEDTSTSWDEVEELMKTGEGVFEHLREYRMLRVFAGSRPLYVPKGAEGGRNASRGFVTIDHEAEDGLKGMMTICGGKFTTYRLMAEKFCDVLEQKMFNKKSHCRTAEEDLVPAVSEEERRAARQYFPAYGVNLAATRLGVDKFPEVVKTLQEKPETREVICECENVTMAEIQQIAKDPSSHSVADVRRRTRLGMGTCQGNYCAIRAAALTHKLFKETSEEIPDTLADMKNFLQARWKGITPVMMGKTIREAEMTRVVIGNGVAGLISALVSANQGKKVTLLSFGAGTFPLNSGVIDILGYDDNGKAVANPIDAIANVAEGHPYKKIGAATVKESVKFFMDTVAAEGMPYVGSADKQQWLVTGVGTMKPTALVPESMQGAKCFNASEIVLAGVKDLKDYYVDMVKENLEKWIPGKKITITTIDTGIKGGRDMTTRDVALWADTAEGYNSLASQLKSHAGSGKVILLPQILGTKGNTVYKKLTAELGCDVVETTGMPPSVNGLRLRDALVSALKKKGATIVENAKAEEAVFNGNKVTAIKAGGEVRMQTYYANKFILATGGFYNGGITMRDMGKVKEMVFGLDTEAECNEETWANKQLFSDKKQGFALAGVKVDDTLRGTVNGKLIENVYVVGRNLSGYDFCFEHSGNGVALSSAYKAAKA</sequence>
<keyword evidence="12" id="KW-0560">Oxidoreductase</keyword>
<evidence type="ECO:0000256" key="12">
    <source>
        <dbReference type="ARBA" id="ARBA00023002"/>
    </source>
</evidence>
<evidence type="ECO:0000256" key="7">
    <source>
        <dbReference type="ARBA" id="ARBA00013029"/>
    </source>
</evidence>
<evidence type="ECO:0000256" key="5">
    <source>
        <dbReference type="ARBA" id="ARBA00007330"/>
    </source>
</evidence>
<evidence type="ECO:0000256" key="8">
    <source>
        <dbReference type="ARBA" id="ARBA00022475"/>
    </source>
</evidence>
<evidence type="ECO:0000256" key="14">
    <source>
        <dbReference type="ARBA" id="ARBA00049055"/>
    </source>
</evidence>
<accession>A0AA36M748</accession>
<keyword evidence="8" id="KW-1003">Cell membrane</keyword>
<dbReference type="NCBIfam" id="TIGR03377">
    <property type="entry name" value="glycerol3P_GlpA"/>
    <property type="match status" value="1"/>
</dbReference>
<evidence type="ECO:0000256" key="6">
    <source>
        <dbReference type="ARBA" id="ARBA00011331"/>
    </source>
</evidence>
<comment type="catalytic activity">
    <reaction evidence="14">
        <text>a quinone + sn-glycerol 3-phosphate = dihydroxyacetone phosphate + a quinol</text>
        <dbReference type="Rhea" id="RHEA:18977"/>
        <dbReference type="ChEBI" id="CHEBI:24646"/>
        <dbReference type="ChEBI" id="CHEBI:57597"/>
        <dbReference type="ChEBI" id="CHEBI:57642"/>
        <dbReference type="ChEBI" id="CHEBI:132124"/>
        <dbReference type="EC" id="1.1.5.3"/>
    </reaction>
</comment>
<dbReference type="GO" id="GO:0006072">
    <property type="term" value="P:glycerol-3-phosphate metabolic process"/>
    <property type="evidence" value="ECO:0007669"/>
    <property type="project" value="InterPro"/>
</dbReference>
<dbReference type="Gene3D" id="3.30.9.10">
    <property type="entry name" value="D-Amino Acid Oxidase, subunit A, domain 2"/>
    <property type="match status" value="1"/>
</dbReference>
<dbReference type="InterPro" id="IPR009158">
    <property type="entry name" value="G3P_DH_GlpB_su"/>
</dbReference>
<dbReference type="InterPro" id="IPR041854">
    <property type="entry name" value="BFD-like_2Fe2S-bd_dom_sf"/>
</dbReference>
<evidence type="ECO:0000256" key="13">
    <source>
        <dbReference type="ARBA" id="ARBA00023136"/>
    </source>
</evidence>
<dbReference type="Pfam" id="PF04324">
    <property type="entry name" value="Fer2_BFD"/>
    <property type="match status" value="1"/>
</dbReference>
<dbReference type="PANTHER" id="PTHR11985">
    <property type="entry name" value="GLYCEROL-3-PHOSPHATE DEHYDROGENASE"/>
    <property type="match status" value="1"/>
</dbReference>
<dbReference type="PANTHER" id="PTHR11985:SF15">
    <property type="entry name" value="GLYCEROL-3-PHOSPHATE DEHYDROGENASE, MITOCHONDRIAL"/>
    <property type="match status" value="1"/>
</dbReference>
<comment type="pathway">
    <text evidence="4">Polyol metabolism; glycerol degradation via glycerol kinase pathway; glycerone phosphate from sn-glycerol 3-phosphate (anaerobic route): step 1/1.</text>
</comment>
<dbReference type="InterPro" id="IPR000447">
    <property type="entry name" value="G3P_DH_FAD-dep"/>
</dbReference>
<evidence type="ECO:0000256" key="4">
    <source>
        <dbReference type="ARBA" id="ARBA00005157"/>
    </source>
</evidence>
<evidence type="ECO:0000256" key="11">
    <source>
        <dbReference type="ARBA" id="ARBA00022827"/>
    </source>
</evidence>
<comment type="subunit">
    <text evidence="6">Composed of a catalytic GlpA/B dimer and of membrane bound GlpC.</text>
</comment>
<dbReference type="Gene3D" id="1.10.10.1100">
    <property type="entry name" value="BFD-like [2Fe-2S]-binding domain"/>
    <property type="match status" value="1"/>
</dbReference>
<dbReference type="Pfam" id="PF00890">
    <property type="entry name" value="FAD_binding_2"/>
    <property type="match status" value="1"/>
</dbReference>
<dbReference type="GO" id="GO:0050660">
    <property type="term" value="F:flavin adenine dinucleotide binding"/>
    <property type="evidence" value="ECO:0007669"/>
    <property type="project" value="InterPro"/>
</dbReference>
<evidence type="ECO:0000259" key="16">
    <source>
        <dbReference type="Pfam" id="PF01266"/>
    </source>
</evidence>
<dbReference type="PRINTS" id="PR01001">
    <property type="entry name" value="FADG3PDH"/>
</dbReference>
<evidence type="ECO:0000256" key="10">
    <source>
        <dbReference type="ARBA" id="ARBA00022643"/>
    </source>
</evidence>
<evidence type="ECO:0000256" key="9">
    <source>
        <dbReference type="ARBA" id="ARBA00022630"/>
    </source>
</evidence>
<keyword evidence="13" id="KW-0472">Membrane</keyword>
<feature type="domain" description="FAD-dependent oxidoreductase 2 FAD-binding" evidence="15">
    <location>
        <begin position="528"/>
        <end position="920"/>
    </location>
</feature>
<feature type="domain" description="BFD-like [2Fe-2S]-binding" evidence="17">
    <location>
        <begin position="431"/>
        <end position="479"/>
    </location>
</feature>
<protein>
    <recommendedName>
        <fullName evidence="7">glycerol-3-phosphate dehydrogenase</fullName>
        <ecNumber evidence="7">1.1.5.3</ecNumber>
    </recommendedName>
</protein>
<comment type="subcellular location">
    <subcellularLocation>
        <location evidence="3">Cell membrane</location>
        <topology evidence="3">Peripheral membrane protein</topology>
    </subcellularLocation>
</comment>
<keyword evidence="10" id="KW-0288">FMN</keyword>
<dbReference type="GO" id="GO:0004368">
    <property type="term" value="F:glycerol-3-phosphate dehydrogenase (quinone) activity"/>
    <property type="evidence" value="ECO:0007669"/>
    <property type="project" value="UniProtKB-EC"/>
</dbReference>
<organism evidence="18 19">
    <name type="scientific">Cylicocyclus nassatus</name>
    <name type="common">Nematode worm</name>
    <dbReference type="NCBI Taxonomy" id="53992"/>
    <lineage>
        <taxon>Eukaryota</taxon>
        <taxon>Metazoa</taxon>
        <taxon>Ecdysozoa</taxon>
        <taxon>Nematoda</taxon>
        <taxon>Chromadorea</taxon>
        <taxon>Rhabditida</taxon>
        <taxon>Rhabditina</taxon>
        <taxon>Rhabditomorpha</taxon>
        <taxon>Strongyloidea</taxon>
        <taxon>Strongylidae</taxon>
        <taxon>Cylicocyclus</taxon>
    </lineage>
</organism>
<dbReference type="GO" id="GO:0005886">
    <property type="term" value="C:plasma membrane"/>
    <property type="evidence" value="ECO:0007669"/>
    <property type="project" value="UniProtKB-SubCell"/>
</dbReference>
<dbReference type="GO" id="GO:0046174">
    <property type="term" value="P:polyol catabolic process"/>
    <property type="evidence" value="ECO:0007669"/>
    <property type="project" value="InterPro"/>
</dbReference>
<reference evidence="18" key="1">
    <citation type="submission" date="2023-07" db="EMBL/GenBank/DDBJ databases">
        <authorList>
            <consortium name="CYATHOMIX"/>
        </authorList>
    </citation>
    <scope>NUCLEOTIDE SEQUENCE</scope>
    <source>
        <strain evidence="18">N/A</strain>
    </source>
</reference>
<comment type="similarity">
    <text evidence="5">Belongs to the FAD-dependent glycerol-3-phosphate dehydrogenase family.</text>
</comment>
<feature type="domain" description="FAD dependent oxidoreductase" evidence="16">
    <location>
        <begin position="8"/>
        <end position="353"/>
    </location>
</feature>
<dbReference type="EC" id="1.1.5.3" evidence="7"/>
<keyword evidence="19" id="KW-1185">Reference proteome</keyword>
<dbReference type="GO" id="GO:0010181">
    <property type="term" value="F:FMN binding"/>
    <property type="evidence" value="ECO:0007669"/>
    <property type="project" value="InterPro"/>
</dbReference>
<keyword evidence="11" id="KW-0274">FAD</keyword>
<dbReference type="NCBIfam" id="TIGR03378">
    <property type="entry name" value="glycerol3P_GlpB"/>
    <property type="match status" value="1"/>
</dbReference>
<dbReference type="SUPFAM" id="SSF51905">
    <property type="entry name" value="FAD/NAD(P)-binding domain"/>
    <property type="match status" value="2"/>
</dbReference>
<dbReference type="AlphaFoldDB" id="A0AA36M748"/>
<dbReference type="CDD" id="cd19946">
    <property type="entry name" value="GlpA-like_Fer2_BFD-like"/>
    <property type="match status" value="1"/>
</dbReference>
<gene>
    <name evidence="18" type="ORF">CYNAS_LOCUS12679</name>
</gene>
<dbReference type="Gene3D" id="3.50.50.60">
    <property type="entry name" value="FAD/NAD(P)-binding domain"/>
    <property type="match status" value="2"/>
</dbReference>
<dbReference type="Pfam" id="PF01266">
    <property type="entry name" value="DAO"/>
    <property type="match status" value="1"/>
</dbReference>
<dbReference type="InterPro" id="IPR006076">
    <property type="entry name" value="FAD-dep_OxRdtase"/>
</dbReference>
<comment type="caution">
    <text evidence="18">The sequence shown here is derived from an EMBL/GenBank/DDBJ whole genome shotgun (WGS) entry which is preliminary data.</text>
</comment>
<comment type="cofactor">
    <cofactor evidence="2">
        <name>FAD</name>
        <dbReference type="ChEBI" id="CHEBI:57692"/>
    </cofactor>
</comment>
<evidence type="ECO:0000259" key="17">
    <source>
        <dbReference type="Pfam" id="PF04324"/>
    </source>
</evidence>
<dbReference type="InterPro" id="IPR017752">
    <property type="entry name" value="G3P_DH_GlpA_su"/>
</dbReference>
<evidence type="ECO:0000256" key="1">
    <source>
        <dbReference type="ARBA" id="ARBA00001917"/>
    </source>
</evidence>
<dbReference type="NCBIfam" id="NF008313">
    <property type="entry name" value="PRK11101.1"/>
    <property type="match status" value="1"/>
</dbReference>
<keyword evidence="9" id="KW-0285">Flavoprotein</keyword>
<evidence type="ECO:0000259" key="15">
    <source>
        <dbReference type="Pfam" id="PF00890"/>
    </source>
</evidence>
<comment type="cofactor">
    <cofactor evidence="1">
        <name>FMN</name>
        <dbReference type="ChEBI" id="CHEBI:58210"/>
    </cofactor>
</comment>
<dbReference type="PROSITE" id="PS00978">
    <property type="entry name" value="FAD_G3PDH_2"/>
    <property type="match status" value="1"/>
</dbReference>
<dbReference type="InterPro" id="IPR007419">
    <property type="entry name" value="BFD-like_2Fe2S-bd_dom"/>
</dbReference>
<evidence type="ECO:0000313" key="18">
    <source>
        <dbReference type="EMBL" id="CAJ0600696.1"/>
    </source>
</evidence>
<evidence type="ECO:0000256" key="2">
    <source>
        <dbReference type="ARBA" id="ARBA00001974"/>
    </source>
</evidence>
<dbReference type="InterPro" id="IPR003953">
    <property type="entry name" value="FAD-dep_OxRdtase_2_FAD-bd"/>
</dbReference>
<evidence type="ECO:0000256" key="3">
    <source>
        <dbReference type="ARBA" id="ARBA00004202"/>
    </source>
</evidence>
<dbReference type="InterPro" id="IPR036188">
    <property type="entry name" value="FAD/NAD-bd_sf"/>
</dbReference>